<evidence type="ECO:0000313" key="2">
    <source>
        <dbReference type="EMBL" id="MCV3216449.1"/>
    </source>
</evidence>
<proteinExistence type="predicted"/>
<keyword evidence="1" id="KW-1133">Transmembrane helix</keyword>
<feature type="transmembrane region" description="Helical" evidence="1">
    <location>
        <begin position="55"/>
        <end position="76"/>
    </location>
</feature>
<keyword evidence="1" id="KW-0472">Membrane</keyword>
<dbReference type="RefSeq" id="WP_263748101.1">
    <property type="nucleotide sequence ID" value="NZ_JAOWRF010000335.1"/>
</dbReference>
<reference evidence="2 3" key="1">
    <citation type="submission" date="2022-10" db="EMBL/GenBank/DDBJ databases">
        <title>Identification of biosynthetic pathway for the production of the potent trypsin inhibitor radiosumin.</title>
        <authorList>
            <person name="Fewer D.P."/>
            <person name="Delbaje E."/>
            <person name="Ouyang X."/>
            <person name="Agostino P.D."/>
            <person name="Wahlsten M."/>
            <person name="Jokela J."/>
            <person name="Permi P."/>
            <person name="Haapaniemi E."/>
            <person name="Koistinen H."/>
        </authorList>
    </citation>
    <scope>NUCLEOTIDE SEQUENCE [LARGE SCALE GENOMIC DNA]</scope>
    <source>
        <strain evidence="2 3">NIES-515</strain>
    </source>
</reference>
<keyword evidence="3" id="KW-1185">Reference proteome</keyword>
<evidence type="ECO:0000256" key="1">
    <source>
        <dbReference type="SAM" id="Phobius"/>
    </source>
</evidence>
<organism evidence="2 3">
    <name type="scientific">Plectonema radiosum NIES-515</name>
    <dbReference type="NCBI Taxonomy" id="2986073"/>
    <lineage>
        <taxon>Bacteria</taxon>
        <taxon>Bacillati</taxon>
        <taxon>Cyanobacteriota</taxon>
        <taxon>Cyanophyceae</taxon>
        <taxon>Oscillatoriophycideae</taxon>
        <taxon>Oscillatoriales</taxon>
        <taxon>Microcoleaceae</taxon>
        <taxon>Plectonema</taxon>
    </lineage>
</organism>
<comment type="caution">
    <text evidence="2">The sequence shown here is derived from an EMBL/GenBank/DDBJ whole genome shotgun (WGS) entry which is preliminary data.</text>
</comment>
<name>A0ABT3B4Z8_9CYAN</name>
<keyword evidence="1" id="KW-0812">Transmembrane</keyword>
<feature type="transmembrane region" description="Helical" evidence="1">
    <location>
        <begin position="21"/>
        <end position="43"/>
    </location>
</feature>
<evidence type="ECO:0000313" key="3">
    <source>
        <dbReference type="Proteomes" id="UP001526143"/>
    </source>
</evidence>
<dbReference type="Proteomes" id="UP001526143">
    <property type="component" value="Unassembled WGS sequence"/>
</dbReference>
<dbReference type="InterPro" id="IPR046192">
    <property type="entry name" value="DUF6220"/>
</dbReference>
<sequence length="148" mass="16780">MTIDFNFDSVQPSVRKFQIGFYWVATLFNLCLIAQVLTVGLAFFHNPEWWNIHVWLVRGYGGLAAILLIWVFLISFPRRVQSLTASIAVLLGLQFLTIHLNSPFPLSVFHPLIGFTLFSVSTTLVHRVRQTVFPSNAVDISDNKESLS</sequence>
<accession>A0ABT3B4Z8</accession>
<dbReference type="Pfam" id="PF19728">
    <property type="entry name" value="DUF6220"/>
    <property type="match status" value="1"/>
</dbReference>
<gene>
    <name evidence="2" type="ORF">OGM63_23535</name>
</gene>
<dbReference type="EMBL" id="JAOWRF010000335">
    <property type="protein sequence ID" value="MCV3216449.1"/>
    <property type="molecule type" value="Genomic_DNA"/>
</dbReference>
<feature type="transmembrane region" description="Helical" evidence="1">
    <location>
        <begin position="83"/>
        <end position="102"/>
    </location>
</feature>
<protein>
    <submittedName>
        <fullName evidence="2">DUF6220 domain-containing protein</fullName>
    </submittedName>
</protein>